<dbReference type="Pfam" id="PF01520">
    <property type="entry name" value="Amidase_3"/>
    <property type="match status" value="1"/>
</dbReference>
<organism evidence="3 4">
    <name type="scientific">Hespellia stercorisuis DSM 15480</name>
    <dbReference type="NCBI Taxonomy" id="1121950"/>
    <lineage>
        <taxon>Bacteria</taxon>
        <taxon>Bacillati</taxon>
        <taxon>Bacillota</taxon>
        <taxon>Clostridia</taxon>
        <taxon>Lachnospirales</taxon>
        <taxon>Lachnospiraceae</taxon>
        <taxon>Hespellia</taxon>
    </lineage>
</organism>
<sequence>MRKKWKYILGMVILAGLIVLEQKAGEVLLQNLSVSSGEVQSPVTVVIDPGHGSSDPGKVGINDLLEKDVNLKIAKEIKKLLEKEGITVVMTREDDSGLGKSKVEDLKARVAVINDTKPALAVSIHQNSYGQEEVKGAQTFYFTHSEKGKEAALILQEKLCAMDSENHRQAKANETYYILKRTEVPTVIVECGFLSNREEAQKLGTGEYQEQIAQAVCSGIHGFITKEE</sequence>
<dbReference type="OrthoDB" id="9806267at2"/>
<name>A0A1M6P3P5_9FIRM</name>
<dbReference type="EMBL" id="FQZY01000026">
    <property type="protein sequence ID" value="SHK02512.1"/>
    <property type="molecule type" value="Genomic_DNA"/>
</dbReference>
<dbReference type="InterPro" id="IPR002508">
    <property type="entry name" value="MurNAc-LAA_cat"/>
</dbReference>
<keyword evidence="4" id="KW-1185">Reference proteome</keyword>
<dbReference type="GO" id="GO:0008745">
    <property type="term" value="F:N-acetylmuramoyl-L-alanine amidase activity"/>
    <property type="evidence" value="ECO:0007669"/>
    <property type="project" value="InterPro"/>
</dbReference>
<evidence type="ECO:0000313" key="4">
    <source>
        <dbReference type="Proteomes" id="UP000184301"/>
    </source>
</evidence>
<dbReference type="SUPFAM" id="SSF53187">
    <property type="entry name" value="Zn-dependent exopeptidases"/>
    <property type="match status" value="1"/>
</dbReference>
<reference evidence="3 4" key="1">
    <citation type="submission" date="2016-11" db="EMBL/GenBank/DDBJ databases">
        <authorList>
            <person name="Jaros S."/>
            <person name="Januszkiewicz K."/>
            <person name="Wedrychowicz H."/>
        </authorList>
    </citation>
    <scope>NUCLEOTIDE SEQUENCE [LARGE SCALE GENOMIC DNA]</scope>
    <source>
        <strain evidence="3 4">DSM 15480</strain>
    </source>
</reference>
<proteinExistence type="predicted"/>
<dbReference type="PANTHER" id="PTHR30404:SF0">
    <property type="entry name" value="N-ACETYLMURAMOYL-L-ALANINE AMIDASE AMIC"/>
    <property type="match status" value="1"/>
</dbReference>
<dbReference type="AlphaFoldDB" id="A0A1M6P3P5"/>
<dbReference type="Gene3D" id="3.40.630.40">
    <property type="entry name" value="Zn-dependent exopeptidases"/>
    <property type="match status" value="1"/>
</dbReference>
<evidence type="ECO:0000259" key="2">
    <source>
        <dbReference type="SMART" id="SM00646"/>
    </source>
</evidence>
<evidence type="ECO:0000313" key="3">
    <source>
        <dbReference type="EMBL" id="SHK02512.1"/>
    </source>
</evidence>
<protein>
    <submittedName>
        <fullName evidence="3">N-acetylmuramoyl-L-alanine amidase</fullName>
    </submittedName>
</protein>
<dbReference type="RefSeq" id="WP_073109568.1">
    <property type="nucleotide sequence ID" value="NZ_FQZY01000026.1"/>
</dbReference>
<dbReference type="PANTHER" id="PTHR30404">
    <property type="entry name" value="N-ACETYLMURAMOYL-L-ALANINE AMIDASE"/>
    <property type="match status" value="1"/>
</dbReference>
<dbReference type="InterPro" id="IPR050695">
    <property type="entry name" value="N-acetylmuramoyl_amidase_3"/>
</dbReference>
<dbReference type="SMART" id="SM00646">
    <property type="entry name" value="Ami_3"/>
    <property type="match status" value="1"/>
</dbReference>
<dbReference type="Proteomes" id="UP000184301">
    <property type="component" value="Unassembled WGS sequence"/>
</dbReference>
<dbReference type="CDD" id="cd02696">
    <property type="entry name" value="MurNAc-LAA"/>
    <property type="match status" value="1"/>
</dbReference>
<dbReference type="STRING" id="1121950.SAMN02745243_02000"/>
<accession>A0A1M6P3P5</accession>
<evidence type="ECO:0000256" key="1">
    <source>
        <dbReference type="ARBA" id="ARBA00022801"/>
    </source>
</evidence>
<feature type="domain" description="MurNAc-LAA" evidence="2">
    <location>
        <begin position="110"/>
        <end position="221"/>
    </location>
</feature>
<dbReference type="GO" id="GO:0009253">
    <property type="term" value="P:peptidoglycan catabolic process"/>
    <property type="evidence" value="ECO:0007669"/>
    <property type="project" value="InterPro"/>
</dbReference>
<keyword evidence="1" id="KW-0378">Hydrolase</keyword>
<gene>
    <name evidence="3" type="ORF">SAMN02745243_02000</name>
</gene>
<dbReference type="GO" id="GO:0030288">
    <property type="term" value="C:outer membrane-bounded periplasmic space"/>
    <property type="evidence" value="ECO:0007669"/>
    <property type="project" value="TreeGrafter"/>
</dbReference>